<evidence type="ECO:0000256" key="2">
    <source>
        <dbReference type="ARBA" id="ARBA00022692"/>
    </source>
</evidence>
<dbReference type="InterPro" id="IPR019372">
    <property type="entry name" value="LHFPL"/>
</dbReference>
<protein>
    <submittedName>
        <fullName evidence="6">Uncharacterized protein</fullName>
    </submittedName>
</protein>
<keyword evidence="4 5" id="KW-0472">Membrane</keyword>
<feature type="transmembrane region" description="Helical" evidence="5">
    <location>
        <begin position="83"/>
        <end position="102"/>
    </location>
</feature>
<evidence type="ECO:0000256" key="5">
    <source>
        <dbReference type="SAM" id="Phobius"/>
    </source>
</evidence>
<reference evidence="6 7" key="1">
    <citation type="submission" date="2020-06" db="EMBL/GenBank/DDBJ databases">
        <authorList>
            <person name="Li R."/>
            <person name="Bekaert M."/>
        </authorList>
    </citation>
    <scope>NUCLEOTIDE SEQUENCE [LARGE SCALE GENOMIC DNA]</scope>
    <source>
        <strain evidence="7">wild</strain>
    </source>
</reference>
<accession>A0A6J8B9X7</accession>
<keyword evidence="2 5" id="KW-0812">Transmembrane</keyword>
<name>A0A6J8B9X7_MYTCO</name>
<dbReference type="Proteomes" id="UP000507470">
    <property type="component" value="Unassembled WGS sequence"/>
</dbReference>
<keyword evidence="7" id="KW-1185">Reference proteome</keyword>
<evidence type="ECO:0000313" key="7">
    <source>
        <dbReference type="Proteomes" id="UP000507470"/>
    </source>
</evidence>
<keyword evidence="3 5" id="KW-1133">Transmembrane helix</keyword>
<dbReference type="AlphaFoldDB" id="A0A6J8B9X7"/>
<dbReference type="Gene3D" id="1.20.140.150">
    <property type="match status" value="1"/>
</dbReference>
<feature type="transmembrane region" description="Helical" evidence="5">
    <location>
        <begin position="142"/>
        <end position="162"/>
    </location>
</feature>
<feature type="transmembrane region" description="Helical" evidence="5">
    <location>
        <begin position="12"/>
        <end position="36"/>
    </location>
</feature>
<proteinExistence type="predicted"/>
<dbReference type="Pfam" id="PF10242">
    <property type="entry name" value="L_HMGIC_fpl"/>
    <property type="match status" value="1"/>
</dbReference>
<feature type="transmembrane region" description="Helical" evidence="5">
    <location>
        <begin position="114"/>
        <end position="136"/>
    </location>
</feature>
<evidence type="ECO:0000256" key="4">
    <source>
        <dbReference type="ARBA" id="ARBA00023136"/>
    </source>
</evidence>
<dbReference type="OrthoDB" id="6139625at2759"/>
<dbReference type="GO" id="GO:0016020">
    <property type="term" value="C:membrane"/>
    <property type="evidence" value="ECO:0007669"/>
    <property type="project" value="UniProtKB-SubCell"/>
</dbReference>
<dbReference type="EMBL" id="CACVKT020002841">
    <property type="protein sequence ID" value="CAC5380130.1"/>
    <property type="molecule type" value="Genomic_DNA"/>
</dbReference>
<comment type="subcellular location">
    <subcellularLocation>
        <location evidence="1">Membrane</location>
        <topology evidence="1">Multi-pass membrane protein</topology>
    </subcellularLocation>
</comment>
<gene>
    <name evidence="6" type="ORF">MCOR_16119</name>
</gene>
<evidence type="ECO:0000256" key="1">
    <source>
        <dbReference type="ARBA" id="ARBA00004141"/>
    </source>
</evidence>
<evidence type="ECO:0000256" key="3">
    <source>
        <dbReference type="ARBA" id="ARBA00022989"/>
    </source>
</evidence>
<organism evidence="6 7">
    <name type="scientific">Mytilus coruscus</name>
    <name type="common">Sea mussel</name>
    <dbReference type="NCBI Taxonomy" id="42192"/>
    <lineage>
        <taxon>Eukaryota</taxon>
        <taxon>Metazoa</taxon>
        <taxon>Spiralia</taxon>
        <taxon>Lophotrochozoa</taxon>
        <taxon>Mollusca</taxon>
        <taxon>Bivalvia</taxon>
        <taxon>Autobranchia</taxon>
        <taxon>Pteriomorphia</taxon>
        <taxon>Mytilida</taxon>
        <taxon>Mytiloidea</taxon>
        <taxon>Mytilidae</taxon>
        <taxon>Mytilinae</taxon>
        <taxon>Mytilus</taxon>
    </lineage>
</organism>
<evidence type="ECO:0000313" key="6">
    <source>
        <dbReference type="EMBL" id="CAC5380130.1"/>
    </source>
</evidence>
<sequence length="188" mass="20889">MKCCNDTPPLVIAGFIITVLAFVLHFIGYVTSYWLAWFGEYESLIGLWQRCDHIKYIYNKCTSMQDFRDQPVKFTATQVLESLALIGYIAAVVCATLHAFVVKQRSLFIAGATTNCVAGSLGLIGCIIFCTAETIALNHLHFSFAFCFIAGIGGIVAGVFFVRAWKPDDLSPYEQFNLKRSSVNYPSN</sequence>